<gene>
    <name evidence="8" type="ORF">KIN20_001066</name>
</gene>
<sequence>MSTAQGDVMVGNVKSLVNRLSKDFSASKPPLSVQESRRSISLKPSQQLQHVITTFAYSAAQDDELTLELGDIVEVLEEVEDGWSRGRQLRTNIIGMFPTNFVKPNVAPSTIREEEKVVIRAPTTNADQPEANRRTPSIVGGVNVVTGKTQTEGKDEPKTKEMARVKFEYEPQHSDELRLGEIGQLITIIRKDCGDAGWFEGEINGRRGLFPDNFVELVQVPINTQSGVIYHPPLHHVKMVAKPPMVNPVGIVPPAVPAKPLKQKLSEGSIPINGSSVLTPSTTTITATNSSSTLPSCNVKHQSSAFAAARDRISKDLIVGQPGQMSSKLTKSAIISSGTESVVLSRPMSSVEIESLDDVTSPLSHVTKTRARPPGKRPATLLLSKRKESAAESSFESSSKSISTDGVEKTSLASVAPVSHSPASTHPTNRESVSSSMISSSSNPPAKVAPLRPPPVEVKVEEKKEYTPAAVKALGTSHAHPPATSSISSNIDGEWEYIPTIKAHVASQSRPATSSISSNVDAEWVSRSEYNELLARLANMEARIEQLERR</sequence>
<name>A0AAD5LXG7_PARTN</name>
<evidence type="ECO:0000256" key="1">
    <source>
        <dbReference type="ARBA" id="ARBA00004170"/>
    </source>
</evidence>
<evidence type="ECO:0000256" key="5">
    <source>
        <dbReference type="PROSITE-ProRule" id="PRU00192"/>
    </source>
</evidence>
<organism evidence="8 9">
    <name type="scientific">Parelaphostrongylus tenuis</name>
    <name type="common">Meningeal worm</name>
    <dbReference type="NCBI Taxonomy" id="148309"/>
    <lineage>
        <taxon>Eukaryota</taxon>
        <taxon>Metazoa</taxon>
        <taxon>Ecdysozoa</taxon>
        <taxon>Nematoda</taxon>
        <taxon>Chromadorea</taxon>
        <taxon>Rhabditida</taxon>
        <taxon>Rhabditina</taxon>
        <taxon>Rhabditomorpha</taxon>
        <taxon>Strongyloidea</taxon>
        <taxon>Metastrongylidae</taxon>
        <taxon>Parelaphostrongylus</taxon>
    </lineage>
</organism>
<keyword evidence="9" id="KW-1185">Reference proteome</keyword>
<dbReference type="SUPFAM" id="SSF50044">
    <property type="entry name" value="SH3-domain"/>
    <property type="match status" value="2"/>
</dbReference>
<evidence type="ECO:0000256" key="4">
    <source>
        <dbReference type="ARBA" id="ARBA00023136"/>
    </source>
</evidence>
<dbReference type="PANTHER" id="PTHR14167">
    <property type="entry name" value="SH3 DOMAIN-CONTAINING"/>
    <property type="match status" value="1"/>
</dbReference>
<dbReference type="Pfam" id="PF00018">
    <property type="entry name" value="SH3_1"/>
    <property type="match status" value="1"/>
</dbReference>
<dbReference type="EMBL" id="JAHQIW010000155">
    <property type="protein sequence ID" value="KAJ1346308.1"/>
    <property type="molecule type" value="Genomic_DNA"/>
</dbReference>
<dbReference type="SMART" id="SM00326">
    <property type="entry name" value="SH3"/>
    <property type="match status" value="2"/>
</dbReference>
<reference evidence="8" key="1">
    <citation type="submission" date="2021-06" db="EMBL/GenBank/DDBJ databases">
        <title>Parelaphostrongylus tenuis whole genome reference sequence.</title>
        <authorList>
            <person name="Garwood T.J."/>
            <person name="Larsen P.A."/>
            <person name="Fountain-Jones N.M."/>
            <person name="Garbe J.R."/>
            <person name="Macchietto M.G."/>
            <person name="Kania S.A."/>
            <person name="Gerhold R.W."/>
            <person name="Richards J.E."/>
            <person name="Wolf T.M."/>
        </authorList>
    </citation>
    <scope>NUCLEOTIDE SEQUENCE</scope>
    <source>
        <strain evidence="8">MNPRO001-30</strain>
        <tissue evidence="8">Meninges</tissue>
    </source>
</reference>
<dbReference type="Pfam" id="PF14604">
    <property type="entry name" value="SH3_9"/>
    <property type="match status" value="1"/>
</dbReference>
<evidence type="ECO:0000313" key="9">
    <source>
        <dbReference type="Proteomes" id="UP001196413"/>
    </source>
</evidence>
<dbReference type="InterPro" id="IPR001452">
    <property type="entry name" value="SH3_domain"/>
</dbReference>
<feature type="region of interest" description="Disordered" evidence="6">
    <location>
        <begin position="359"/>
        <end position="453"/>
    </location>
</feature>
<protein>
    <recommendedName>
        <fullName evidence="7">SH3 domain-containing protein</fullName>
    </recommendedName>
</protein>
<evidence type="ECO:0000259" key="7">
    <source>
        <dbReference type="PROSITE" id="PS50002"/>
    </source>
</evidence>
<dbReference type="Gene3D" id="2.30.30.40">
    <property type="entry name" value="SH3 Domains"/>
    <property type="match status" value="2"/>
</dbReference>
<keyword evidence="2 5" id="KW-0728">SH3 domain</keyword>
<evidence type="ECO:0000256" key="2">
    <source>
        <dbReference type="ARBA" id="ARBA00022443"/>
    </source>
</evidence>
<dbReference type="PROSITE" id="PS50002">
    <property type="entry name" value="SH3"/>
    <property type="match status" value="2"/>
</dbReference>
<dbReference type="AlphaFoldDB" id="A0AAD5LXG7"/>
<dbReference type="InterPro" id="IPR050384">
    <property type="entry name" value="Endophilin_SH3RF"/>
</dbReference>
<comment type="subcellular location">
    <subcellularLocation>
        <location evidence="1">Membrane</location>
        <topology evidence="1">Peripheral membrane protein</topology>
    </subcellularLocation>
</comment>
<evidence type="ECO:0000256" key="6">
    <source>
        <dbReference type="SAM" id="MobiDB-lite"/>
    </source>
</evidence>
<feature type="compositionally biased region" description="Low complexity" evidence="6">
    <location>
        <begin position="391"/>
        <end position="403"/>
    </location>
</feature>
<evidence type="ECO:0000256" key="3">
    <source>
        <dbReference type="ARBA" id="ARBA00023054"/>
    </source>
</evidence>
<dbReference type="InterPro" id="IPR036028">
    <property type="entry name" value="SH3-like_dom_sf"/>
</dbReference>
<feature type="compositionally biased region" description="Low complexity" evidence="6">
    <location>
        <begin position="411"/>
        <end position="424"/>
    </location>
</feature>
<accession>A0AAD5LXG7</accession>
<evidence type="ECO:0000313" key="8">
    <source>
        <dbReference type="EMBL" id="KAJ1346308.1"/>
    </source>
</evidence>
<keyword evidence="4" id="KW-0472">Membrane</keyword>
<comment type="caution">
    <text evidence="8">The sequence shown here is derived from an EMBL/GenBank/DDBJ whole genome shotgun (WGS) entry which is preliminary data.</text>
</comment>
<proteinExistence type="predicted"/>
<feature type="compositionally biased region" description="Low complexity" evidence="6">
    <location>
        <begin position="432"/>
        <end position="450"/>
    </location>
</feature>
<dbReference type="CDD" id="cd11875">
    <property type="entry name" value="SH3_CD2AP-like_3"/>
    <property type="match status" value="1"/>
</dbReference>
<dbReference type="PANTHER" id="PTHR14167:SF81">
    <property type="entry name" value="ENDOPHILIN-A"/>
    <property type="match status" value="1"/>
</dbReference>
<keyword evidence="3" id="KW-0175">Coiled coil</keyword>
<dbReference type="PRINTS" id="PR00452">
    <property type="entry name" value="SH3DOMAIN"/>
</dbReference>
<feature type="domain" description="SH3" evidence="7">
    <location>
        <begin position="46"/>
        <end position="107"/>
    </location>
</feature>
<feature type="domain" description="SH3" evidence="7">
    <location>
        <begin position="158"/>
        <end position="220"/>
    </location>
</feature>
<dbReference type="Proteomes" id="UP001196413">
    <property type="component" value="Unassembled WGS sequence"/>
</dbReference>